<dbReference type="SUPFAM" id="SSF48264">
    <property type="entry name" value="Cytochrome P450"/>
    <property type="match status" value="1"/>
</dbReference>
<dbReference type="PANTHER" id="PTHR46206">
    <property type="entry name" value="CYTOCHROME P450"/>
    <property type="match status" value="1"/>
</dbReference>
<dbReference type="GO" id="GO:0020037">
    <property type="term" value="F:heme binding"/>
    <property type="evidence" value="ECO:0007669"/>
    <property type="project" value="InterPro"/>
</dbReference>
<protein>
    <recommendedName>
        <fullName evidence="14">Cytochrome P450</fullName>
    </recommendedName>
</protein>
<dbReference type="Gene3D" id="1.10.630.10">
    <property type="entry name" value="Cytochrome P450"/>
    <property type="match status" value="1"/>
</dbReference>
<evidence type="ECO:0000256" key="5">
    <source>
        <dbReference type="ARBA" id="ARBA00023002"/>
    </source>
</evidence>
<dbReference type="PANTHER" id="PTHR46206:SF1">
    <property type="entry name" value="P450, PUTATIVE (EUROFUNG)-RELATED"/>
    <property type="match status" value="1"/>
</dbReference>
<evidence type="ECO:0000256" key="4">
    <source>
        <dbReference type="ARBA" id="ARBA00022723"/>
    </source>
</evidence>
<name>A0A178CP31_9EURO</name>
<comment type="caution">
    <text evidence="12">The sequence shown here is derived from an EMBL/GenBank/DDBJ whole genome shotgun (WGS) entry which is preliminary data.</text>
</comment>
<keyword evidence="5 9" id="KW-0560">Oxidoreductase</keyword>
<keyword evidence="4 8" id="KW-0479">Metal-binding</keyword>
<organism evidence="12 13">
    <name type="scientific">Fonsecaea nubica</name>
    <dbReference type="NCBI Taxonomy" id="856822"/>
    <lineage>
        <taxon>Eukaryota</taxon>
        <taxon>Fungi</taxon>
        <taxon>Dikarya</taxon>
        <taxon>Ascomycota</taxon>
        <taxon>Pezizomycotina</taxon>
        <taxon>Eurotiomycetes</taxon>
        <taxon>Chaetothyriomycetidae</taxon>
        <taxon>Chaetothyriales</taxon>
        <taxon>Herpotrichiellaceae</taxon>
        <taxon>Fonsecaea</taxon>
    </lineage>
</organism>
<feature type="region of interest" description="Disordered" evidence="10">
    <location>
        <begin position="442"/>
        <end position="464"/>
    </location>
</feature>
<reference evidence="12 13" key="1">
    <citation type="submission" date="2016-03" db="EMBL/GenBank/DDBJ databases">
        <title>The draft genome sequence of Fonsecaea nubica causative agent of cutaneous subcutaneous infection in human host.</title>
        <authorList>
            <person name="Costa F."/>
            <person name="Sybren D.H."/>
            <person name="Raittz R.T."/>
            <person name="Weiss V.A."/>
            <person name="Leao A.C."/>
            <person name="Gomes R."/>
            <person name="De Souza E.M."/>
            <person name="Pedrosa F.O."/>
            <person name="Steffens M.B."/>
            <person name="Bombassaro A."/>
            <person name="Tadra-Sfeir M.Z."/>
            <person name="Moreno L.F."/>
            <person name="Najafzadeh M.J."/>
            <person name="Felipe M.S."/>
            <person name="Teixeira M."/>
            <person name="Sun J."/>
            <person name="Xi L."/>
            <person name="Castro M.A."/>
            <person name="Vicente V.A."/>
        </authorList>
    </citation>
    <scope>NUCLEOTIDE SEQUENCE [LARGE SCALE GENOMIC DNA]</scope>
    <source>
        <strain evidence="12 13">CBS 269.64</strain>
    </source>
</reference>
<evidence type="ECO:0000256" key="8">
    <source>
        <dbReference type="PIRSR" id="PIRSR602403-1"/>
    </source>
</evidence>
<dbReference type="GeneID" id="34591879"/>
<keyword evidence="3 8" id="KW-0349">Heme</keyword>
<dbReference type="InterPro" id="IPR001128">
    <property type="entry name" value="Cyt_P450"/>
</dbReference>
<evidence type="ECO:0000256" key="3">
    <source>
        <dbReference type="ARBA" id="ARBA00022617"/>
    </source>
</evidence>
<evidence type="ECO:0000313" key="13">
    <source>
        <dbReference type="Proteomes" id="UP000185904"/>
    </source>
</evidence>
<evidence type="ECO:0000256" key="11">
    <source>
        <dbReference type="SAM" id="Phobius"/>
    </source>
</evidence>
<comment type="cofactor">
    <cofactor evidence="1 8">
        <name>heme</name>
        <dbReference type="ChEBI" id="CHEBI:30413"/>
    </cofactor>
</comment>
<sequence length="554" mass="62191">MIEYILRPQVSAVLFVVVLVLLLLYKLRQPRPSLPDLPWLNTKEGELFTSLRARLRSTINYRETIHQAYEQYSKNNKSCILAKFGGDEILLPVSSITWLINQPDGVLNVDEPHKDVLQTEYTFVHPVVVDQPLHHETIRNELTRQLGALTIDIVDEIGAAFDEIWGTDTTEWKEVCPFETLMLITARTSNRVFVGLPLCRNKALLEHGIGFANAVPVASTLLKLLPAFLRPLAAVLIARPNRRHTKSFARLVRPEIERRQRLLEGQTGDIEKKLGDPEPNDFLQWSIRRARESLHPGERDPDIIAERLLAVNFAAIHTTTFSITNAVFDLVASDPSKRYLEHIREEASSIIAADNGHWTKAGIAKMYKTDSALRESSRLGSFLGAGMMRQVVVPGGITAPDGTFCPYGSRVAVPTNGVHNDPKLYPDAATYNPFRFSVERDLSAAEPSETPKDQNNPTTTTTTTEEYIRKANLSFVSTSPIYHPFGHGRHACPGRFLAANELKLLLAYMVQNYEFEPLPERPASKWIGTSLVPPMTATIKVRRRKVNGYDSGEK</sequence>
<dbReference type="InterPro" id="IPR002403">
    <property type="entry name" value="Cyt_P450_E_grp-IV"/>
</dbReference>
<keyword evidence="11" id="KW-0472">Membrane</keyword>
<evidence type="ECO:0000256" key="9">
    <source>
        <dbReference type="RuleBase" id="RU000461"/>
    </source>
</evidence>
<evidence type="ECO:0000313" key="12">
    <source>
        <dbReference type="EMBL" id="OAL31054.1"/>
    </source>
</evidence>
<comment type="similarity">
    <text evidence="2 9">Belongs to the cytochrome P450 family.</text>
</comment>
<proteinExistence type="inferred from homology"/>
<dbReference type="InterPro" id="IPR036396">
    <property type="entry name" value="Cyt_P450_sf"/>
</dbReference>
<keyword evidence="6 8" id="KW-0408">Iron</keyword>
<dbReference type="PRINTS" id="PR00465">
    <property type="entry name" value="EP450IV"/>
</dbReference>
<feature type="binding site" description="axial binding residue" evidence="8">
    <location>
        <position position="492"/>
    </location>
    <ligand>
        <name>heme</name>
        <dbReference type="ChEBI" id="CHEBI:30413"/>
    </ligand>
    <ligandPart>
        <name>Fe</name>
        <dbReference type="ChEBI" id="CHEBI:18248"/>
    </ligandPart>
</feature>
<keyword evidence="7 9" id="KW-0503">Monooxygenase</keyword>
<dbReference type="EMBL" id="LVCJ01000067">
    <property type="protein sequence ID" value="OAL31054.1"/>
    <property type="molecule type" value="Genomic_DNA"/>
</dbReference>
<evidence type="ECO:0000256" key="10">
    <source>
        <dbReference type="SAM" id="MobiDB-lite"/>
    </source>
</evidence>
<accession>A0A178CP31</accession>
<dbReference type="OrthoDB" id="1844152at2759"/>
<keyword evidence="13" id="KW-1185">Reference proteome</keyword>
<dbReference type="RefSeq" id="XP_022497300.1">
    <property type="nucleotide sequence ID" value="XM_022646752.1"/>
</dbReference>
<evidence type="ECO:0000256" key="2">
    <source>
        <dbReference type="ARBA" id="ARBA00010617"/>
    </source>
</evidence>
<dbReference type="GO" id="GO:0004497">
    <property type="term" value="F:monooxygenase activity"/>
    <property type="evidence" value="ECO:0007669"/>
    <property type="project" value="UniProtKB-KW"/>
</dbReference>
<evidence type="ECO:0008006" key="14">
    <source>
        <dbReference type="Google" id="ProtNLM"/>
    </source>
</evidence>
<dbReference type="CDD" id="cd11041">
    <property type="entry name" value="CYP503A1-like"/>
    <property type="match status" value="1"/>
</dbReference>
<evidence type="ECO:0000256" key="7">
    <source>
        <dbReference type="ARBA" id="ARBA00023033"/>
    </source>
</evidence>
<gene>
    <name evidence="12" type="ORF">AYO20_08475</name>
</gene>
<dbReference type="GO" id="GO:0016705">
    <property type="term" value="F:oxidoreductase activity, acting on paired donors, with incorporation or reduction of molecular oxygen"/>
    <property type="evidence" value="ECO:0007669"/>
    <property type="project" value="InterPro"/>
</dbReference>
<keyword evidence="11" id="KW-0812">Transmembrane</keyword>
<evidence type="ECO:0000256" key="6">
    <source>
        <dbReference type="ARBA" id="ARBA00023004"/>
    </source>
</evidence>
<evidence type="ECO:0000256" key="1">
    <source>
        <dbReference type="ARBA" id="ARBA00001971"/>
    </source>
</evidence>
<feature type="transmembrane region" description="Helical" evidence="11">
    <location>
        <begin position="6"/>
        <end position="25"/>
    </location>
</feature>
<dbReference type="GO" id="GO:0005506">
    <property type="term" value="F:iron ion binding"/>
    <property type="evidence" value="ECO:0007669"/>
    <property type="project" value="InterPro"/>
</dbReference>
<dbReference type="Pfam" id="PF00067">
    <property type="entry name" value="p450"/>
    <property type="match status" value="1"/>
</dbReference>
<dbReference type="PROSITE" id="PS00086">
    <property type="entry name" value="CYTOCHROME_P450"/>
    <property type="match status" value="1"/>
</dbReference>
<dbReference type="Proteomes" id="UP000185904">
    <property type="component" value="Unassembled WGS sequence"/>
</dbReference>
<dbReference type="InterPro" id="IPR017972">
    <property type="entry name" value="Cyt_P450_CS"/>
</dbReference>
<keyword evidence="11" id="KW-1133">Transmembrane helix</keyword>
<dbReference type="AlphaFoldDB" id="A0A178CP31"/>